<reference evidence="2 3" key="1">
    <citation type="journal article" date="2022" name="Nat. Ecol. Evol.">
        <title>A masculinizing supergene underlies an exaggerated male reproductive morph in a spider.</title>
        <authorList>
            <person name="Hendrickx F."/>
            <person name="De Corte Z."/>
            <person name="Sonet G."/>
            <person name="Van Belleghem S.M."/>
            <person name="Kostlbacher S."/>
            <person name="Vangestel C."/>
        </authorList>
    </citation>
    <scope>NUCLEOTIDE SEQUENCE [LARGE SCALE GENOMIC DNA]</scope>
    <source>
        <strain evidence="2">W744_W776</strain>
    </source>
</reference>
<feature type="region of interest" description="Disordered" evidence="1">
    <location>
        <begin position="1"/>
        <end position="75"/>
    </location>
</feature>
<sequence>MKAQQERGRPHSDAYRSSSRGEGGLIPPPPIIPSSFGRRPREDQSQAAWGMRPMEERSGDGVAKYENDSLHLGKL</sequence>
<keyword evidence="3" id="KW-1185">Reference proteome</keyword>
<comment type="caution">
    <text evidence="2">The sequence shown here is derived from an EMBL/GenBank/DDBJ whole genome shotgun (WGS) entry which is preliminary data.</text>
</comment>
<organism evidence="2 3">
    <name type="scientific">Oedothorax gibbosus</name>
    <dbReference type="NCBI Taxonomy" id="931172"/>
    <lineage>
        <taxon>Eukaryota</taxon>
        <taxon>Metazoa</taxon>
        <taxon>Ecdysozoa</taxon>
        <taxon>Arthropoda</taxon>
        <taxon>Chelicerata</taxon>
        <taxon>Arachnida</taxon>
        <taxon>Araneae</taxon>
        <taxon>Araneomorphae</taxon>
        <taxon>Entelegynae</taxon>
        <taxon>Araneoidea</taxon>
        <taxon>Linyphiidae</taxon>
        <taxon>Erigoninae</taxon>
        <taxon>Oedothorax</taxon>
    </lineage>
</organism>
<evidence type="ECO:0000313" key="2">
    <source>
        <dbReference type="EMBL" id="KAG8180746.1"/>
    </source>
</evidence>
<dbReference type="EMBL" id="JAFNEN010000553">
    <property type="protein sequence ID" value="KAG8180746.1"/>
    <property type="molecule type" value="Genomic_DNA"/>
</dbReference>
<gene>
    <name evidence="2" type="ORF">JTE90_004701</name>
</gene>
<feature type="compositionally biased region" description="Basic and acidic residues" evidence="1">
    <location>
        <begin position="1"/>
        <end position="14"/>
    </location>
</feature>
<feature type="compositionally biased region" description="Basic and acidic residues" evidence="1">
    <location>
        <begin position="53"/>
        <end position="75"/>
    </location>
</feature>
<dbReference type="Proteomes" id="UP000827092">
    <property type="component" value="Unassembled WGS sequence"/>
</dbReference>
<accession>A0AAV6UAU4</accession>
<evidence type="ECO:0000313" key="3">
    <source>
        <dbReference type="Proteomes" id="UP000827092"/>
    </source>
</evidence>
<name>A0AAV6UAU4_9ARAC</name>
<dbReference type="AlphaFoldDB" id="A0AAV6UAU4"/>
<evidence type="ECO:0000256" key="1">
    <source>
        <dbReference type="SAM" id="MobiDB-lite"/>
    </source>
</evidence>
<protein>
    <submittedName>
        <fullName evidence="2">Uncharacterized protein</fullName>
    </submittedName>
</protein>
<proteinExistence type="predicted"/>